<sequence length="189" mass="21219">MRYDCSLSGLSYRSEMAQQEIMATRIQLLYRMRQRLFGVSAMMLGCVAKPKPPPPPQKSPKKEASSGTPAAQPEPPKPDPEEEGGGLGRQEAAQRDLRDSPSKAREEAKDTEDLFKEIDRARRVKMCGEASQPVSQVVFFVFVPATVKKLGFKTNQYPPRVSIPIVLGIQSRHLGQEMAWLRGERRVHK</sequence>
<dbReference type="AlphaFoldDB" id="A0A1Q9EZK8"/>
<dbReference type="EMBL" id="LSRX01000037">
    <property type="protein sequence ID" value="OLQ12878.1"/>
    <property type="molecule type" value="Genomic_DNA"/>
</dbReference>
<accession>A0A1Q9EZK8</accession>
<reference evidence="2 3" key="1">
    <citation type="submission" date="2016-02" db="EMBL/GenBank/DDBJ databases">
        <title>Genome analysis of coral dinoflagellate symbionts highlights evolutionary adaptations to a symbiotic lifestyle.</title>
        <authorList>
            <person name="Aranda M."/>
            <person name="Li Y."/>
            <person name="Liew Y.J."/>
            <person name="Baumgarten S."/>
            <person name="Simakov O."/>
            <person name="Wilson M."/>
            <person name="Piel J."/>
            <person name="Ashoor H."/>
            <person name="Bougouffa S."/>
            <person name="Bajic V.B."/>
            <person name="Ryu T."/>
            <person name="Ravasi T."/>
            <person name="Bayer T."/>
            <person name="Micklem G."/>
            <person name="Kim H."/>
            <person name="Bhak J."/>
            <person name="Lajeunesse T.C."/>
            <person name="Voolstra C.R."/>
        </authorList>
    </citation>
    <scope>NUCLEOTIDE SEQUENCE [LARGE SCALE GENOMIC DNA]</scope>
    <source>
        <strain evidence="2 3">CCMP2467</strain>
    </source>
</reference>
<evidence type="ECO:0000313" key="2">
    <source>
        <dbReference type="EMBL" id="OLQ12878.1"/>
    </source>
</evidence>
<comment type="caution">
    <text evidence="2">The sequence shown here is derived from an EMBL/GenBank/DDBJ whole genome shotgun (WGS) entry which is preliminary data.</text>
</comment>
<name>A0A1Q9EZK8_SYMMI</name>
<evidence type="ECO:0000256" key="1">
    <source>
        <dbReference type="SAM" id="MobiDB-lite"/>
    </source>
</evidence>
<protein>
    <submittedName>
        <fullName evidence="2">Uncharacterized protein</fullName>
    </submittedName>
</protein>
<feature type="region of interest" description="Disordered" evidence="1">
    <location>
        <begin position="48"/>
        <end position="111"/>
    </location>
</feature>
<feature type="compositionally biased region" description="Basic and acidic residues" evidence="1">
    <location>
        <begin position="92"/>
        <end position="111"/>
    </location>
</feature>
<gene>
    <name evidence="2" type="ORF">AK812_SmicGene3169</name>
</gene>
<dbReference type="Proteomes" id="UP000186817">
    <property type="component" value="Unassembled WGS sequence"/>
</dbReference>
<keyword evidence="3" id="KW-1185">Reference proteome</keyword>
<organism evidence="2 3">
    <name type="scientific">Symbiodinium microadriaticum</name>
    <name type="common">Dinoflagellate</name>
    <name type="synonym">Zooxanthella microadriatica</name>
    <dbReference type="NCBI Taxonomy" id="2951"/>
    <lineage>
        <taxon>Eukaryota</taxon>
        <taxon>Sar</taxon>
        <taxon>Alveolata</taxon>
        <taxon>Dinophyceae</taxon>
        <taxon>Suessiales</taxon>
        <taxon>Symbiodiniaceae</taxon>
        <taxon>Symbiodinium</taxon>
    </lineage>
</organism>
<proteinExistence type="predicted"/>
<evidence type="ECO:0000313" key="3">
    <source>
        <dbReference type="Proteomes" id="UP000186817"/>
    </source>
</evidence>